<comment type="subcellular location">
    <subcellularLocation>
        <location evidence="1">Nucleus</location>
    </subcellularLocation>
</comment>
<protein>
    <recommendedName>
        <fullName evidence="1">Mediator of RNA polymerase II transcription subunit 18</fullName>
    </recommendedName>
    <alternativeName>
        <fullName evidence="1">Mediator complex subunit 18</fullName>
    </alternativeName>
</protein>
<comment type="similarity">
    <text evidence="1">Belongs to the Mediator complex subunit 18 family.</text>
</comment>
<dbReference type="STRING" id="177199.A0A420Y501"/>
<evidence type="ECO:0000256" key="2">
    <source>
        <dbReference type="SAM" id="MobiDB-lite"/>
    </source>
</evidence>
<dbReference type="Pfam" id="PF09637">
    <property type="entry name" value="Med18"/>
    <property type="match status" value="1"/>
</dbReference>
<dbReference type="GO" id="GO:0016592">
    <property type="term" value="C:mediator complex"/>
    <property type="evidence" value="ECO:0007669"/>
    <property type="project" value="InterPro"/>
</dbReference>
<gene>
    <name evidence="1" type="primary">MED18</name>
    <name evidence="3" type="ORF">DL546_005284</name>
</gene>
<keyword evidence="1" id="KW-0805">Transcription regulation</keyword>
<accession>A0A420Y501</accession>
<dbReference type="GO" id="GO:0006357">
    <property type="term" value="P:regulation of transcription by RNA polymerase II"/>
    <property type="evidence" value="ECO:0007669"/>
    <property type="project" value="InterPro"/>
</dbReference>
<sequence length="279" mass="32042">MYEFFLTAIVMDDDVLQARALLQGYCAMPESHQFHRVLFYRGPDRPSGFKKVMNLDKIPNGRAFRELQQYLSKQLYVLQARYPLAAAEFGTARSELSQTLDQKAGTLRWSDLPEPVVGDQMHIQRKMLDIPRQDNLLNILAQNEHTIQSEYIEESYVWWRESTEYTLKRDLRYPGDPLPGPPPFAPYHITAPRDGLPPISDMTPISSQWILQVRMLVPEARPELSNQALRRLKSVVDDLGTSFAFRQYDRRLFDLRNQASPGSGMPKPLPPVVRVGGRG</sequence>
<dbReference type="EMBL" id="QVQW01000049">
    <property type="protein sequence ID" value="RKU42948.1"/>
    <property type="molecule type" value="Genomic_DNA"/>
</dbReference>
<feature type="region of interest" description="Disordered" evidence="2">
    <location>
        <begin position="257"/>
        <end position="279"/>
    </location>
</feature>
<dbReference type="InterPro" id="IPR019095">
    <property type="entry name" value="Mediator_Med18"/>
</dbReference>
<name>A0A420Y501_9PEZI</name>
<evidence type="ECO:0000313" key="4">
    <source>
        <dbReference type="Proteomes" id="UP000275385"/>
    </source>
</evidence>
<dbReference type="OrthoDB" id="5348092at2759"/>
<evidence type="ECO:0000256" key="1">
    <source>
        <dbReference type="RuleBase" id="RU364150"/>
    </source>
</evidence>
<organism evidence="3 4">
    <name type="scientific">Coniochaeta pulveracea</name>
    <dbReference type="NCBI Taxonomy" id="177199"/>
    <lineage>
        <taxon>Eukaryota</taxon>
        <taxon>Fungi</taxon>
        <taxon>Dikarya</taxon>
        <taxon>Ascomycota</taxon>
        <taxon>Pezizomycotina</taxon>
        <taxon>Sordariomycetes</taxon>
        <taxon>Sordariomycetidae</taxon>
        <taxon>Coniochaetales</taxon>
        <taxon>Coniochaetaceae</taxon>
        <taxon>Coniochaeta</taxon>
    </lineage>
</organism>
<keyword evidence="1" id="KW-0539">Nucleus</keyword>
<comment type="subunit">
    <text evidence="1">Component of the Mediator complex.</text>
</comment>
<dbReference type="Proteomes" id="UP000275385">
    <property type="component" value="Unassembled WGS sequence"/>
</dbReference>
<comment type="function">
    <text evidence="1">Component of the Mediator complex, a coactivator involved in the regulated transcription of nearly all RNA polymerase II-dependent genes. Mediator functions as a bridge to convey information from gene-specific regulatory proteins to the basal RNA polymerase II transcription machinery. Mediator is recruited to promoters by direct interactions with regulatory proteins and serves as a scaffold for the assembly of a functional preinitiation complex with RNA polymerase II and the general transcription factors.</text>
</comment>
<reference evidence="3 4" key="1">
    <citation type="submission" date="2018-08" db="EMBL/GenBank/DDBJ databases">
        <title>Draft genome of the lignicolous fungus Coniochaeta pulveracea.</title>
        <authorList>
            <person name="Borstlap C.J."/>
            <person name="De Witt R.N."/>
            <person name="Botha A."/>
            <person name="Volschenk H."/>
        </authorList>
    </citation>
    <scope>NUCLEOTIDE SEQUENCE [LARGE SCALE GENOMIC DNA]</scope>
    <source>
        <strain evidence="3 4">CAB683</strain>
    </source>
</reference>
<keyword evidence="1" id="KW-0804">Transcription</keyword>
<dbReference type="GO" id="GO:0003712">
    <property type="term" value="F:transcription coregulator activity"/>
    <property type="evidence" value="ECO:0007669"/>
    <property type="project" value="InterPro"/>
</dbReference>
<keyword evidence="4" id="KW-1185">Reference proteome</keyword>
<dbReference type="AlphaFoldDB" id="A0A420Y501"/>
<dbReference type="Gene3D" id="2.40.320.10">
    <property type="entry name" value="Hypothetical Protein Pfu-838710-001"/>
    <property type="match status" value="1"/>
</dbReference>
<proteinExistence type="inferred from homology"/>
<comment type="caution">
    <text evidence="3">The sequence shown here is derived from an EMBL/GenBank/DDBJ whole genome shotgun (WGS) entry which is preliminary data.</text>
</comment>
<evidence type="ECO:0000313" key="3">
    <source>
        <dbReference type="EMBL" id="RKU42948.1"/>
    </source>
</evidence>
<keyword evidence="1" id="KW-0010">Activator</keyword>